<dbReference type="InterPro" id="IPR036465">
    <property type="entry name" value="vWFA_dom_sf"/>
</dbReference>
<dbReference type="Proteomes" id="UP000031668">
    <property type="component" value="Unassembled WGS sequence"/>
</dbReference>
<dbReference type="AlphaFoldDB" id="A0A0C2IXE1"/>
<evidence type="ECO:0000313" key="2">
    <source>
        <dbReference type="Proteomes" id="UP000031668"/>
    </source>
</evidence>
<name>A0A0C2IXE1_THEKT</name>
<reference evidence="1 2" key="1">
    <citation type="journal article" date="2014" name="Genome Biol. Evol.">
        <title>The genome of the myxosporean Thelohanellus kitauei shows adaptations to nutrient acquisition within its fish host.</title>
        <authorList>
            <person name="Yang Y."/>
            <person name="Xiong J."/>
            <person name="Zhou Z."/>
            <person name="Huo F."/>
            <person name="Miao W."/>
            <person name="Ran C."/>
            <person name="Liu Y."/>
            <person name="Zhang J."/>
            <person name="Feng J."/>
            <person name="Wang M."/>
            <person name="Wang M."/>
            <person name="Wang L."/>
            <person name="Yao B."/>
        </authorList>
    </citation>
    <scope>NUCLEOTIDE SEQUENCE [LARGE SCALE GENOMIC DNA]</scope>
    <source>
        <strain evidence="1">Wuqing</strain>
    </source>
</reference>
<sequence>MEAPGQVMLNDQKQSRNYIDSLQQLSENIDLGPEKSRNLAYALGDLSKIVDEKAKEINTELKYIIVVTNGPFTDTGNDDAELASMKEQLRQRNIKLYILQLGSSYQTCQLQRITQSNKVIVVHYVNQLVYGGKAKQSDDETKTQKRSNVPIEGALVVLQKKLMRDARTLEPKLGRITYFENNDFNPWNSRV</sequence>
<proteinExistence type="predicted"/>
<comment type="caution">
    <text evidence="1">The sequence shown here is derived from an EMBL/GenBank/DDBJ whole genome shotgun (WGS) entry which is preliminary data.</text>
</comment>
<dbReference type="EMBL" id="JWZT01005330">
    <property type="protein sequence ID" value="KII61547.1"/>
    <property type="molecule type" value="Genomic_DNA"/>
</dbReference>
<dbReference type="SUPFAM" id="SSF53300">
    <property type="entry name" value="vWA-like"/>
    <property type="match status" value="1"/>
</dbReference>
<accession>A0A0C2IXE1</accession>
<organism evidence="1 2">
    <name type="scientific">Thelohanellus kitauei</name>
    <name type="common">Myxosporean</name>
    <dbReference type="NCBI Taxonomy" id="669202"/>
    <lineage>
        <taxon>Eukaryota</taxon>
        <taxon>Metazoa</taxon>
        <taxon>Cnidaria</taxon>
        <taxon>Myxozoa</taxon>
        <taxon>Myxosporea</taxon>
        <taxon>Bivalvulida</taxon>
        <taxon>Platysporina</taxon>
        <taxon>Myxobolidae</taxon>
        <taxon>Thelohanellus</taxon>
    </lineage>
</organism>
<keyword evidence="2" id="KW-1185">Reference proteome</keyword>
<protein>
    <recommendedName>
        <fullName evidence="3">VWFA domain-containing protein</fullName>
    </recommendedName>
</protein>
<evidence type="ECO:0000313" key="1">
    <source>
        <dbReference type="EMBL" id="KII61547.1"/>
    </source>
</evidence>
<gene>
    <name evidence="1" type="ORF">RF11_07124</name>
</gene>
<evidence type="ECO:0008006" key="3">
    <source>
        <dbReference type="Google" id="ProtNLM"/>
    </source>
</evidence>
<dbReference type="Gene3D" id="3.40.50.410">
    <property type="entry name" value="von Willebrand factor, type A domain"/>
    <property type="match status" value="1"/>
</dbReference>